<dbReference type="AlphaFoldDB" id="A0A4Y7U5P7"/>
<proteinExistence type="predicted"/>
<comment type="caution">
    <text evidence="1">The sequence shown here is derived from an EMBL/GenBank/DDBJ whole genome shotgun (WGS) entry which is preliminary data.</text>
</comment>
<accession>A0A4Y7U5P7</accession>
<dbReference type="EMBL" id="QWDN01000015">
    <property type="protein sequence ID" value="TEB41757.1"/>
    <property type="molecule type" value="Genomic_DNA"/>
</dbReference>
<protein>
    <submittedName>
        <fullName evidence="1">Uncharacterized protein</fullName>
    </submittedName>
</protein>
<name>A0A4Y7U5P7_9FLAO</name>
<organism evidence="1 2">
    <name type="scientific">Flavobacterium circumlabens</name>
    <dbReference type="NCBI Taxonomy" id="2133765"/>
    <lineage>
        <taxon>Bacteria</taxon>
        <taxon>Pseudomonadati</taxon>
        <taxon>Bacteroidota</taxon>
        <taxon>Flavobacteriia</taxon>
        <taxon>Flavobacteriales</taxon>
        <taxon>Flavobacteriaceae</taxon>
        <taxon>Flavobacterium</taxon>
    </lineage>
</organism>
<dbReference type="Proteomes" id="UP000298340">
    <property type="component" value="Unassembled WGS sequence"/>
</dbReference>
<sequence>METLRFAFFFYFEILKSSVIFRSKIISLSMFMLFNLKYFFNRLFSTLSTYEDYLSIINTYIRKKFSA</sequence>
<gene>
    <name evidence="1" type="ORF">D0809_23740</name>
</gene>
<reference evidence="1 2" key="1">
    <citation type="journal article" date="2018" name="Syst. Appl. Microbiol.">
        <title>Flavobacterium circumlabens sp. nov. and Flavobacterium cupreum sp. nov., two psychrotrophic species isolated from Antarctic environmental samples.</title>
        <authorList>
            <person name="Kralova S."/>
            <person name="Busse H.J."/>
            <person name="Svec P."/>
            <person name="Maslanova I."/>
            <person name="Stankova E."/>
            <person name="Bartak M."/>
            <person name="Sedlacek I."/>
        </authorList>
    </citation>
    <scope>NUCLEOTIDE SEQUENCE [LARGE SCALE GENOMIC DNA]</scope>
    <source>
        <strain evidence="1 2">CCM 8828</strain>
    </source>
</reference>
<evidence type="ECO:0000313" key="1">
    <source>
        <dbReference type="EMBL" id="TEB41757.1"/>
    </source>
</evidence>
<evidence type="ECO:0000313" key="2">
    <source>
        <dbReference type="Proteomes" id="UP000298340"/>
    </source>
</evidence>